<protein>
    <submittedName>
        <fullName evidence="1">TIGR02453 family protein</fullName>
    </submittedName>
</protein>
<reference evidence="1 2" key="1">
    <citation type="submission" date="2016-10" db="EMBL/GenBank/DDBJ databases">
        <authorList>
            <person name="Varghese N."/>
            <person name="Submissions S."/>
        </authorList>
    </citation>
    <scope>NUCLEOTIDE SEQUENCE [LARGE SCALE GENOMIC DNA]</scope>
    <source>
        <strain evidence="1 2">IAM 15147</strain>
    </source>
</reference>
<evidence type="ECO:0000313" key="2">
    <source>
        <dbReference type="Proteomes" id="UP000198506"/>
    </source>
</evidence>
<dbReference type="PANTHER" id="PTHR36452">
    <property type="entry name" value="CHROMOSOME 12, WHOLE GENOME SHOTGUN SEQUENCE"/>
    <property type="match status" value="1"/>
</dbReference>
<dbReference type="Proteomes" id="UP000198506">
    <property type="component" value="Unassembled WGS sequence"/>
</dbReference>
<organism evidence="1 2">
    <name type="scientific">Agrococcus baldri</name>
    <dbReference type="NCBI Taxonomy" id="153730"/>
    <lineage>
        <taxon>Bacteria</taxon>
        <taxon>Bacillati</taxon>
        <taxon>Actinomycetota</taxon>
        <taxon>Actinomycetes</taxon>
        <taxon>Micrococcales</taxon>
        <taxon>Microbacteriaceae</taxon>
        <taxon>Agrococcus</taxon>
    </lineage>
</organism>
<dbReference type="NCBIfam" id="TIGR02453">
    <property type="entry name" value="TIGR02453 family protein"/>
    <property type="match status" value="1"/>
</dbReference>
<dbReference type="InterPro" id="IPR012808">
    <property type="entry name" value="CHP02453"/>
</dbReference>
<dbReference type="PANTHER" id="PTHR36452:SF1">
    <property type="entry name" value="DUF2461 DOMAIN-CONTAINING PROTEIN"/>
    <property type="match status" value="1"/>
</dbReference>
<gene>
    <name evidence="1" type="ORF">SAMN04487783_2151</name>
</gene>
<dbReference type="InterPro" id="IPR015996">
    <property type="entry name" value="UCP028451"/>
</dbReference>
<name>A0AA94L049_9MICO</name>
<sequence>MAFDGFSPDAFAFYAELEANNERPWWLANKARYDEQVRAPFEALGEELEPVASSVKIYRPYRDVRFSHDKTPYKTRQGLFAQRAPGIGWFLNLDASGVWIGGGFFGDATFTKAYRAAVEAAGPGTELEGVIEELTVAGYELGGEQLKTAPRGTDPEHPRIALLRYKWVTARRHLSPADASGPALLDALFDMVDEVQPLVGWAAANVAPKR</sequence>
<dbReference type="RefSeq" id="WP_092918646.1">
    <property type="nucleotide sequence ID" value="NZ_FOZN01000003.1"/>
</dbReference>
<proteinExistence type="predicted"/>
<keyword evidence="2" id="KW-1185">Reference proteome</keyword>
<comment type="caution">
    <text evidence="1">The sequence shown here is derived from an EMBL/GenBank/DDBJ whole genome shotgun (WGS) entry which is preliminary data.</text>
</comment>
<dbReference type="Pfam" id="PF09365">
    <property type="entry name" value="DUF2461"/>
    <property type="match status" value="1"/>
</dbReference>
<accession>A0AA94L049</accession>
<dbReference type="AlphaFoldDB" id="A0AA94L049"/>
<evidence type="ECO:0000313" key="1">
    <source>
        <dbReference type="EMBL" id="SFS15877.1"/>
    </source>
</evidence>
<dbReference type="EMBL" id="FOZN01000003">
    <property type="protein sequence ID" value="SFS15877.1"/>
    <property type="molecule type" value="Genomic_DNA"/>
</dbReference>
<dbReference type="PIRSF" id="PIRSF028451">
    <property type="entry name" value="UCP028451"/>
    <property type="match status" value="1"/>
</dbReference>